<dbReference type="Proteomes" id="UP001219518">
    <property type="component" value="Unassembled WGS sequence"/>
</dbReference>
<keyword evidence="1" id="KW-0812">Transmembrane</keyword>
<keyword evidence="2" id="KW-0012">Acyltransferase</keyword>
<organism evidence="2 3">
    <name type="scientific">Frankliniella fusca</name>
    <dbReference type="NCBI Taxonomy" id="407009"/>
    <lineage>
        <taxon>Eukaryota</taxon>
        <taxon>Metazoa</taxon>
        <taxon>Ecdysozoa</taxon>
        <taxon>Arthropoda</taxon>
        <taxon>Hexapoda</taxon>
        <taxon>Insecta</taxon>
        <taxon>Pterygota</taxon>
        <taxon>Neoptera</taxon>
        <taxon>Paraneoptera</taxon>
        <taxon>Thysanoptera</taxon>
        <taxon>Terebrantia</taxon>
        <taxon>Thripoidea</taxon>
        <taxon>Thripidae</taxon>
        <taxon>Frankliniella</taxon>
    </lineage>
</organism>
<keyword evidence="2" id="KW-0808">Transferase</keyword>
<reference evidence="2" key="2">
    <citation type="journal article" date="2023" name="BMC Genomics">
        <title>Pest status, molecular evolution, and epigenetic factors derived from the genome assembly of Frankliniella fusca, a thysanopteran phytovirus vector.</title>
        <authorList>
            <person name="Catto M.A."/>
            <person name="Labadie P.E."/>
            <person name="Jacobson A.L."/>
            <person name="Kennedy G.G."/>
            <person name="Srinivasan R."/>
            <person name="Hunt B.G."/>
        </authorList>
    </citation>
    <scope>NUCLEOTIDE SEQUENCE</scope>
    <source>
        <strain evidence="2">PL_HMW_Pooled</strain>
    </source>
</reference>
<keyword evidence="3" id="KW-1185">Reference proteome</keyword>
<keyword evidence="1" id="KW-1133">Transmembrane helix</keyword>
<protein>
    <submittedName>
        <fullName evidence="2">Lysophospholipid acyltransferase LPCAT4</fullName>
    </submittedName>
</protein>
<accession>A0AAE1HA13</accession>
<comment type="caution">
    <text evidence="2">The sequence shown here is derived from an EMBL/GenBank/DDBJ whole genome shotgun (WGS) entry which is preliminary data.</text>
</comment>
<dbReference type="EMBL" id="JAHWGI010000761">
    <property type="protein sequence ID" value="KAK3917597.1"/>
    <property type="molecule type" value="Genomic_DNA"/>
</dbReference>
<evidence type="ECO:0000313" key="3">
    <source>
        <dbReference type="Proteomes" id="UP001219518"/>
    </source>
</evidence>
<sequence length="56" mass="6823">MLNLVMKWNKCFISSFVCKVSKFYIFQKVLFLLRYLFIVIDCCFLFLLQTSHWSNC</sequence>
<evidence type="ECO:0000313" key="2">
    <source>
        <dbReference type="EMBL" id="KAK3917597.1"/>
    </source>
</evidence>
<reference evidence="2" key="1">
    <citation type="submission" date="2021-07" db="EMBL/GenBank/DDBJ databases">
        <authorList>
            <person name="Catto M.A."/>
            <person name="Jacobson A."/>
            <person name="Kennedy G."/>
            <person name="Labadie P."/>
            <person name="Hunt B.G."/>
            <person name="Srinivasan R."/>
        </authorList>
    </citation>
    <scope>NUCLEOTIDE SEQUENCE</scope>
    <source>
        <strain evidence="2">PL_HMW_Pooled</strain>
        <tissue evidence="2">Head</tissue>
    </source>
</reference>
<keyword evidence="1" id="KW-0472">Membrane</keyword>
<dbReference type="GO" id="GO:0016746">
    <property type="term" value="F:acyltransferase activity"/>
    <property type="evidence" value="ECO:0007669"/>
    <property type="project" value="UniProtKB-KW"/>
</dbReference>
<feature type="transmembrane region" description="Helical" evidence="1">
    <location>
        <begin position="29"/>
        <end position="48"/>
    </location>
</feature>
<evidence type="ECO:0000256" key="1">
    <source>
        <dbReference type="SAM" id="Phobius"/>
    </source>
</evidence>
<dbReference type="AlphaFoldDB" id="A0AAE1HA13"/>
<name>A0AAE1HA13_9NEOP</name>
<proteinExistence type="predicted"/>
<gene>
    <name evidence="2" type="ORF">KUF71_007076</name>
</gene>